<evidence type="ECO:0000256" key="1">
    <source>
        <dbReference type="SAM" id="SignalP"/>
    </source>
</evidence>
<gene>
    <name evidence="2" type="ORF">BST99_01210</name>
</gene>
<dbReference type="EMBL" id="MQVX01000001">
    <property type="protein sequence ID" value="PQJ14552.1"/>
    <property type="molecule type" value="Genomic_DNA"/>
</dbReference>
<feature type="chain" id="PRO_5015450263" description="PKD domain-containing protein" evidence="1">
    <location>
        <begin position="22"/>
        <end position="1284"/>
    </location>
</feature>
<dbReference type="PROSITE" id="PS51257">
    <property type="entry name" value="PROKAR_LIPOPROTEIN"/>
    <property type="match status" value="1"/>
</dbReference>
<dbReference type="RefSeq" id="WP_146106170.1">
    <property type="nucleotide sequence ID" value="NZ_MQVX01000001.1"/>
</dbReference>
<evidence type="ECO:0000313" key="2">
    <source>
        <dbReference type="EMBL" id="PQJ14552.1"/>
    </source>
</evidence>
<comment type="caution">
    <text evidence="2">The sequence shown here is derived from an EMBL/GenBank/DDBJ whole genome shotgun (WGS) entry which is preliminary data.</text>
</comment>
<organism evidence="2 3">
    <name type="scientific">Aureicoccus marinus</name>
    <dbReference type="NCBI Taxonomy" id="754435"/>
    <lineage>
        <taxon>Bacteria</taxon>
        <taxon>Pseudomonadati</taxon>
        <taxon>Bacteroidota</taxon>
        <taxon>Flavobacteriia</taxon>
        <taxon>Flavobacteriales</taxon>
        <taxon>Flavobacteriaceae</taxon>
        <taxon>Aureicoccus</taxon>
    </lineage>
</organism>
<evidence type="ECO:0008006" key="4">
    <source>
        <dbReference type="Google" id="ProtNLM"/>
    </source>
</evidence>
<sequence length="1284" mass="135393">MKQLKNVFVFLLAALSFTACEEEEIVSYVLQDISAPTNVNAIFDIAQDESGEVSVTPTAVGASVFEVYFGDVDNETPTEVAPGETVTHVYAEGEFLLRVVAIGPTGLTSELNRVITIAFTQPTNLEVDIEISQANPFEVLFTPTADDATVFDVFWGDVENETPETKMAGEEFRHLYAEVGDYTIRVVARSASATTIEYSETVSITGASDPIVLPITFDIPTVNYAFGTFNGASYEVVDNPDLSGANTEESKVGAITNSGNAFEGGAFTLGTPVDFSGDNKTITMKFWSNVALPILLKFEGGVNGERENEVVVDHGGTGWEELSFDFGVNAVKSFIDGSQGVGEPFVPTGQYGTIVLFVDGPGTTAGTFYMDDIDQSTGGGGGTDLLELPLTFDVAGVDYAATTFNGAEYEVVANPDQSGANTSASNVAAVTNSGVNWEGLFWELDTPVDFSGDNKTITMKLWSTVSLPILLKFEGGVNGERQNEVVVTHGGSGWEDLSFDFAVNAVKSFIDGSQGVGEPFVPTGQYATITLFIDGPGTTPGTFYLDDIAQDGTGGGGGPMAPSVGPDAPSFDAADVISIYSDSYTDNPRDGFNFYGSAAFEEVDLGGNMALKYTFVEGGGGNFQVIELGANQIDAVGAGMTNFRFDAWFPNEVLAETAALFKLVDINGATVTEALINVNASSDPAIAQGQWLTFDFTIAELQGLGLGAGNNIQQFVIDLINSGEVYLDNLLFYVDNGGGGGGPIAPTMGPDAPTQDAADVISIYSDSYTDNPRDGFNFYGSAAFEEVDLGGNMALKYTFVDGGGGNFQVIELGGANQIDAAGAGMTNFRFDAWFPNEVAADTQALFKLVDIGGSVTEAIITVNSSSNPAIAQGQWLNFDFTIAELQGLGLGGSSNIQQFVVDLINSGEVYLDNLYFYNDGSGGGGGGPIAPTMGPDAPTQDAADVISIYSDSYTDNPRDGFNLYGSAAFEEVDLGGNMALKYTFVDGGGGNFQVIELGGANQIDAAGAGMTNFRFDAWFPNEVAADTQALFKLVDIGGSVTEALITVNSSSNPAIAQGQWLNFDFTITELEGLGLGGSANIQQFVIDLINSGEVYLDNLYFYNNSAGAPIAPTMGPAAPTQDAADVISIYSDSYTDVPRDGFNFYGSAAFEEVDLGGNMALKYTFVDGGGGNFQVIELGGANQIDAAAAGMTNLRFDLWFPNEVAADTQALFKFVDIGGSVTEAVMVVNDSSSPAIAQGQWLSFDYTFTELQGLGLGGSANIQQFVVDLINSGEVYIDNIYMYK</sequence>
<evidence type="ECO:0000313" key="3">
    <source>
        <dbReference type="Proteomes" id="UP000239366"/>
    </source>
</evidence>
<proteinExistence type="predicted"/>
<dbReference type="OrthoDB" id="5381604at2"/>
<accession>A0A2S7T3Q3</accession>
<reference evidence="3" key="1">
    <citation type="submission" date="2016-11" db="EMBL/GenBank/DDBJ databases">
        <title>Trade-off between light-utilization and light-protection in marine flavobacteria.</title>
        <authorList>
            <person name="Kumagai Y."/>
            <person name="Yoshizawa S."/>
            <person name="Kogure K."/>
        </authorList>
    </citation>
    <scope>NUCLEOTIDE SEQUENCE [LARGE SCALE GENOMIC DNA]</scope>
    <source>
        <strain evidence="3">SG-18</strain>
    </source>
</reference>
<feature type="signal peptide" evidence="1">
    <location>
        <begin position="1"/>
        <end position="21"/>
    </location>
</feature>
<name>A0A2S7T3Q3_9FLAO</name>
<keyword evidence="1" id="KW-0732">Signal</keyword>
<protein>
    <recommendedName>
        <fullName evidence="4">PKD domain-containing protein</fullName>
    </recommendedName>
</protein>
<dbReference type="Proteomes" id="UP000239366">
    <property type="component" value="Unassembled WGS sequence"/>
</dbReference>
<keyword evidence="3" id="KW-1185">Reference proteome</keyword>